<feature type="transmembrane region" description="Helical" evidence="8">
    <location>
        <begin position="36"/>
        <end position="54"/>
    </location>
</feature>
<dbReference type="RefSeq" id="WP_130430693.1">
    <property type="nucleotide sequence ID" value="NZ_SHKP01000004.1"/>
</dbReference>
<feature type="transmembrane region" description="Helical" evidence="8">
    <location>
        <begin position="12"/>
        <end position="30"/>
    </location>
</feature>
<dbReference type="Pfam" id="PF01594">
    <property type="entry name" value="AI-2E_transport"/>
    <property type="match status" value="1"/>
</dbReference>
<reference evidence="9 10" key="1">
    <citation type="submission" date="2019-02" db="EMBL/GenBank/DDBJ databases">
        <title>Genomic Encyclopedia of Type Strains, Phase IV (KMG-IV): sequencing the most valuable type-strain genomes for metagenomic binning, comparative biology and taxonomic classification.</title>
        <authorList>
            <person name="Goeker M."/>
        </authorList>
    </citation>
    <scope>NUCLEOTIDE SEQUENCE [LARGE SCALE GENOMIC DNA]</scope>
    <source>
        <strain evidence="9 10">DSM 19570</strain>
    </source>
</reference>
<dbReference type="OrthoDB" id="106838at2"/>
<comment type="similarity">
    <text evidence="2">Belongs to the autoinducer-2 exporter (AI-2E) (TC 2.A.86) family.</text>
</comment>
<evidence type="ECO:0000256" key="8">
    <source>
        <dbReference type="SAM" id="Phobius"/>
    </source>
</evidence>
<evidence type="ECO:0000256" key="7">
    <source>
        <dbReference type="ARBA" id="ARBA00023136"/>
    </source>
</evidence>
<dbReference type="NCBIfam" id="NF008216">
    <property type="entry name" value="PRK10983.1"/>
    <property type="match status" value="1"/>
</dbReference>
<evidence type="ECO:0000313" key="9">
    <source>
        <dbReference type="EMBL" id="RZU02981.1"/>
    </source>
</evidence>
<evidence type="ECO:0000256" key="4">
    <source>
        <dbReference type="ARBA" id="ARBA00022475"/>
    </source>
</evidence>
<dbReference type="GO" id="GO:0005886">
    <property type="term" value="C:plasma membrane"/>
    <property type="evidence" value="ECO:0007669"/>
    <property type="project" value="UniProtKB-SubCell"/>
</dbReference>
<evidence type="ECO:0000256" key="6">
    <source>
        <dbReference type="ARBA" id="ARBA00022989"/>
    </source>
</evidence>
<keyword evidence="4" id="KW-1003">Cell membrane</keyword>
<dbReference type="EMBL" id="SHKP01000004">
    <property type="protein sequence ID" value="RZU02981.1"/>
    <property type="molecule type" value="Genomic_DNA"/>
</dbReference>
<dbReference type="PANTHER" id="PTHR21716:SF67">
    <property type="entry name" value="TRANSPORT PROTEIN YDIK-RELATED"/>
    <property type="match status" value="1"/>
</dbReference>
<dbReference type="Proteomes" id="UP000293671">
    <property type="component" value="Unassembled WGS sequence"/>
</dbReference>
<comment type="subcellular location">
    <subcellularLocation>
        <location evidence="1">Cell membrane</location>
        <topology evidence="1">Multi-pass membrane protein</topology>
    </subcellularLocation>
</comment>
<proteinExistence type="inferred from homology"/>
<name>A0A4Q7W185_9BURK</name>
<feature type="transmembrane region" description="Helical" evidence="8">
    <location>
        <begin position="164"/>
        <end position="189"/>
    </location>
</feature>
<keyword evidence="3" id="KW-0813">Transport</keyword>
<feature type="transmembrane region" description="Helical" evidence="8">
    <location>
        <begin position="66"/>
        <end position="89"/>
    </location>
</feature>
<comment type="caution">
    <text evidence="9">The sequence shown here is derived from an EMBL/GenBank/DDBJ whole genome shotgun (WGS) entry which is preliminary data.</text>
</comment>
<feature type="transmembrane region" description="Helical" evidence="8">
    <location>
        <begin position="308"/>
        <end position="339"/>
    </location>
</feature>
<evidence type="ECO:0000256" key="2">
    <source>
        <dbReference type="ARBA" id="ARBA00009773"/>
    </source>
</evidence>
<gene>
    <name evidence="9" type="ORF">EV670_1012</name>
</gene>
<dbReference type="PANTHER" id="PTHR21716">
    <property type="entry name" value="TRANSMEMBRANE PROTEIN"/>
    <property type="match status" value="1"/>
</dbReference>
<keyword evidence="10" id="KW-1185">Reference proteome</keyword>
<evidence type="ECO:0000313" key="10">
    <source>
        <dbReference type="Proteomes" id="UP000293671"/>
    </source>
</evidence>
<feature type="transmembrane region" description="Helical" evidence="8">
    <location>
        <begin position="244"/>
        <end position="272"/>
    </location>
</feature>
<evidence type="ECO:0000256" key="3">
    <source>
        <dbReference type="ARBA" id="ARBA00022448"/>
    </source>
</evidence>
<accession>A0A4Q7W185</accession>
<dbReference type="InterPro" id="IPR002549">
    <property type="entry name" value="AI-2E-like"/>
</dbReference>
<organism evidence="9 10">
    <name type="scientific">Rivibacter subsaxonicus</name>
    <dbReference type="NCBI Taxonomy" id="457575"/>
    <lineage>
        <taxon>Bacteria</taxon>
        <taxon>Pseudomonadati</taxon>
        <taxon>Pseudomonadota</taxon>
        <taxon>Betaproteobacteria</taxon>
        <taxon>Burkholderiales</taxon>
        <taxon>Rivibacter</taxon>
    </lineage>
</organism>
<evidence type="ECO:0000256" key="5">
    <source>
        <dbReference type="ARBA" id="ARBA00022692"/>
    </source>
</evidence>
<sequence>MTTLRRPDLTSITLAVLFIGALIVGAFLILQPFLGAMIWATMIVVATWPMLLWLQRKLWGRRSIAVALMTIALLLVFVVPLTLAVATVATHSEEIVETVRSVATTAWPALPEQLARVPIFGPTLVGIWQQASRLGIGDAFKQLQPYVAGVSKWLVSGAGTAGNLLVQFLLTLIIAALMYAGGEGAAAAVHRFGRRLGGQRGEDAVTLAGQAIRGVALGVGVTALVQSVLAGIGLAIAGVPAAGLLTAVVFMLCIAQLGPIIILLPATIWLFYQDATGWGTFLLVWTIVVGSLDNVLRPILIKRGADLPLLLIFAGVIGGLLAFGLVGIFVGPVVLAVAYKLLSAWMNEPPAPAEH</sequence>
<keyword evidence="7 8" id="KW-0472">Membrane</keyword>
<feature type="transmembrane region" description="Helical" evidence="8">
    <location>
        <begin position="278"/>
        <end position="296"/>
    </location>
</feature>
<dbReference type="AlphaFoldDB" id="A0A4Q7W185"/>
<protein>
    <submittedName>
        <fullName evidence="9">Putative PurR-regulated permease PerM</fullName>
    </submittedName>
</protein>
<evidence type="ECO:0000256" key="1">
    <source>
        <dbReference type="ARBA" id="ARBA00004651"/>
    </source>
</evidence>
<keyword evidence="5 8" id="KW-0812">Transmembrane</keyword>
<keyword evidence="6 8" id="KW-1133">Transmembrane helix</keyword>